<feature type="domain" description="EF-hand" evidence="2">
    <location>
        <begin position="358"/>
        <end position="380"/>
    </location>
</feature>
<dbReference type="Proteomes" id="UP000249949">
    <property type="component" value="Chromosome"/>
</dbReference>
<keyword evidence="1" id="KW-0472">Membrane</keyword>
<sequence>MDKKKLGIIPVFAVIALVFVFIVSDNSVDDTDTTISQVSPKINNESIGMVINSPSSSVTLQQLDEIFADASSTGIGRSNVYLYWNMIEPVEGKFDWLQSDILMGLNEKNNHKVTLYFSIINGETLGPFPKWIGKPTLNGINQDELVTALDAVLSRYHIIDSVIIAGETESQFRYNERFIPVYQELFSNVYDRIKEKHPDVNFGNSFALHNVLNKNLGNVVQELSSGDFVAFSYTPTDSLNEISKNPDEAIEDLNKIFEIVPNKKIGFFEISWSTSDFVEGNDDSQKLFVEKLFDFYAQNESDIEFMTWFRYIDQQENSCVKEEQKIGDQTITLGGGSSMGTSEHVIERLNQYNCNTGLVDVNQNGKIGWNEFKTQIQMLN</sequence>
<proteinExistence type="predicted"/>
<feature type="transmembrane region" description="Helical" evidence="1">
    <location>
        <begin position="7"/>
        <end position="24"/>
    </location>
</feature>
<gene>
    <name evidence="3" type="ORF">NMSP_1569</name>
</gene>
<dbReference type="PROSITE" id="PS50222">
    <property type="entry name" value="EF_HAND_2"/>
    <property type="match status" value="1"/>
</dbReference>
<evidence type="ECO:0000313" key="3">
    <source>
        <dbReference type="EMBL" id="ARS65168.1"/>
    </source>
</evidence>
<name>A0A2Z2HMI0_9ARCH</name>
<dbReference type="InterPro" id="IPR018247">
    <property type="entry name" value="EF_Hand_1_Ca_BS"/>
</dbReference>
<keyword evidence="1" id="KW-1133">Transmembrane helix</keyword>
<evidence type="ECO:0000256" key="1">
    <source>
        <dbReference type="SAM" id="Phobius"/>
    </source>
</evidence>
<protein>
    <recommendedName>
        <fullName evidence="2">EF-hand domain-containing protein</fullName>
    </recommendedName>
</protein>
<evidence type="ECO:0000259" key="2">
    <source>
        <dbReference type="PROSITE" id="PS50222"/>
    </source>
</evidence>
<reference evidence="3 4" key="1">
    <citation type="journal article" date="2017" name="Environ. Microbiol.">
        <title>Genome and epigenome of a novel marine Thaumarchaeota strain suggest viral infection, phosphorothioation DNA modification and multiple restriction systems.</title>
        <authorList>
            <person name="Ahlgren N.A."/>
            <person name="Chen Y."/>
            <person name="Needham D.M."/>
            <person name="Parada A.E."/>
            <person name="Sachdeva R."/>
            <person name="Trinh V."/>
            <person name="Chen T."/>
            <person name="Fuhrman J.A."/>
        </authorList>
    </citation>
    <scope>NUCLEOTIDE SEQUENCE [LARGE SCALE GENOMIC DNA]</scope>
    <source>
        <strain evidence="3 4">SPOT01</strain>
    </source>
</reference>
<accession>A0A2Z2HMI0</accession>
<dbReference type="KEGG" id="nct:NMSP_1569"/>
<evidence type="ECO:0000313" key="4">
    <source>
        <dbReference type="Proteomes" id="UP000249949"/>
    </source>
</evidence>
<keyword evidence="1" id="KW-0812">Transmembrane</keyword>
<dbReference type="GO" id="GO:0005509">
    <property type="term" value="F:calcium ion binding"/>
    <property type="evidence" value="ECO:0007669"/>
    <property type="project" value="InterPro"/>
</dbReference>
<dbReference type="PROSITE" id="PS00018">
    <property type="entry name" value="EF_HAND_1"/>
    <property type="match status" value="1"/>
</dbReference>
<dbReference type="AlphaFoldDB" id="A0A2Z2HMI0"/>
<dbReference type="OrthoDB" id="8819at2157"/>
<dbReference type="InterPro" id="IPR002048">
    <property type="entry name" value="EF_hand_dom"/>
</dbReference>
<dbReference type="EMBL" id="CP021324">
    <property type="protein sequence ID" value="ARS65168.1"/>
    <property type="molecule type" value="Genomic_DNA"/>
</dbReference>
<keyword evidence="4" id="KW-1185">Reference proteome</keyword>
<dbReference type="InterPro" id="IPR017853">
    <property type="entry name" value="GH"/>
</dbReference>
<dbReference type="SUPFAM" id="SSF51445">
    <property type="entry name" value="(Trans)glycosidases"/>
    <property type="match status" value="1"/>
</dbReference>
<dbReference type="Gene3D" id="3.20.20.80">
    <property type="entry name" value="Glycosidases"/>
    <property type="match status" value="1"/>
</dbReference>
<dbReference type="GeneID" id="32902016"/>
<dbReference type="RefSeq" id="WP_086908170.1">
    <property type="nucleotide sequence ID" value="NZ_CP021324.1"/>
</dbReference>
<organism evidence="3 4">
    <name type="scientific">Candidatus Nitrosomarinus catalinensis</name>
    <dbReference type="NCBI Taxonomy" id="1898749"/>
    <lineage>
        <taxon>Archaea</taxon>
        <taxon>Nitrososphaerota</taxon>
        <taxon>Nitrososphaeria</taxon>
        <taxon>Nitrosopumilales</taxon>
        <taxon>Nitrosopumilaceae</taxon>
        <taxon>Candidatus Nitrosomarinus</taxon>
    </lineage>
</organism>